<gene>
    <name evidence="2" type="ORF">AZI87_04300</name>
</gene>
<feature type="compositionally biased region" description="Basic and acidic residues" evidence="1">
    <location>
        <begin position="35"/>
        <end position="62"/>
    </location>
</feature>
<evidence type="ECO:0000313" key="3">
    <source>
        <dbReference type="Proteomes" id="UP000075799"/>
    </source>
</evidence>
<feature type="region of interest" description="Disordered" evidence="1">
    <location>
        <begin position="27"/>
        <end position="62"/>
    </location>
</feature>
<protein>
    <submittedName>
        <fullName evidence="2">Uncharacterized protein</fullName>
    </submittedName>
</protein>
<dbReference type="Proteomes" id="UP000075799">
    <property type="component" value="Unassembled WGS sequence"/>
</dbReference>
<proteinExistence type="predicted"/>
<organism evidence="2 3">
    <name type="scientific">Bdellovibrio bacteriovorus</name>
    <dbReference type="NCBI Taxonomy" id="959"/>
    <lineage>
        <taxon>Bacteria</taxon>
        <taxon>Pseudomonadati</taxon>
        <taxon>Bdellovibrionota</taxon>
        <taxon>Bdellovibrionia</taxon>
        <taxon>Bdellovibrionales</taxon>
        <taxon>Pseudobdellovibrionaceae</taxon>
        <taxon>Bdellovibrio</taxon>
    </lineage>
</organism>
<evidence type="ECO:0000313" key="2">
    <source>
        <dbReference type="EMBL" id="KYG68476.1"/>
    </source>
</evidence>
<comment type="caution">
    <text evidence="2">The sequence shown here is derived from an EMBL/GenBank/DDBJ whole genome shotgun (WGS) entry which is preliminary data.</text>
</comment>
<dbReference type="EMBL" id="LUKD01000001">
    <property type="protein sequence ID" value="KYG68476.1"/>
    <property type="molecule type" value="Genomic_DNA"/>
</dbReference>
<sequence>MSFFISPKTGSERGRVKLCFLEASSAAHESYGGSTEKKDTKSKNASKRREARGLSERKGSRV</sequence>
<dbReference type="AlphaFoldDB" id="A0A161PUA9"/>
<evidence type="ECO:0000256" key="1">
    <source>
        <dbReference type="SAM" id="MobiDB-lite"/>
    </source>
</evidence>
<reference evidence="2 3" key="1">
    <citation type="submission" date="2016-03" db="EMBL/GenBank/DDBJ databases">
        <authorList>
            <person name="Ploux O."/>
        </authorList>
    </citation>
    <scope>NUCLEOTIDE SEQUENCE [LARGE SCALE GENOMIC DNA]</scope>
    <source>
        <strain evidence="2 3">EC13</strain>
    </source>
</reference>
<accession>A0A161PUA9</accession>
<name>A0A161PUA9_BDEBC</name>